<dbReference type="SUPFAM" id="SSF109998">
    <property type="entry name" value="Triger factor/SurA peptide-binding domain-like"/>
    <property type="match status" value="1"/>
</dbReference>
<reference evidence="3 4" key="1">
    <citation type="submission" date="2019-03" db="EMBL/GenBank/DDBJ databases">
        <title>Genome Sequencing and Assembly of Various Microbes Isolated from Partially Reclaimed Soil and Acid Mine Drainage (AMD) Site.</title>
        <authorList>
            <person name="Steinbock B."/>
            <person name="Bechtold R."/>
            <person name="Sevigny J.L."/>
            <person name="Thomas D."/>
            <person name="Cuthill L.R."/>
            <person name="Aveiro Johannsen E.J."/>
            <person name="Thomas K."/>
            <person name="Ghosh A."/>
        </authorList>
    </citation>
    <scope>NUCLEOTIDE SEQUENCE [LARGE SCALE GENOMIC DNA]</scope>
    <source>
        <strain evidence="3 4">S-A3</strain>
    </source>
</reference>
<dbReference type="Gene3D" id="1.10.4030.10">
    <property type="entry name" value="Porin chaperone SurA, peptide-binding domain"/>
    <property type="match status" value="1"/>
</dbReference>
<dbReference type="PANTHER" id="PTHR47245">
    <property type="entry name" value="PEPTIDYLPROLYL ISOMERASE"/>
    <property type="match status" value="1"/>
</dbReference>
<dbReference type="GO" id="GO:0016853">
    <property type="term" value="F:isomerase activity"/>
    <property type="evidence" value="ECO:0007669"/>
    <property type="project" value="UniProtKB-KW"/>
</dbReference>
<feature type="compositionally biased region" description="Basic and acidic residues" evidence="1">
    <location>
        <begin position="243"/>
        <end position="255"/>
    </location>
</feature>
<dbReference type="PANTHER" id="PTHR47245:SF2">
    <property type="entry name" value="PEPTIDYL-PROLYL CIS-TRANS ISOMERASE HP_0175-RELATED"/>
    <property type="match status" value="1"/>
</dbReference>
<dbReference type="RefSeq" id="WP_133410275.1">
    <property type="nucleotide sequence ID" value="NZ_SMZT01000003.1"/>
</dbReference>
<protein>
    <submittedName>
        <fullName evidence="3">Peptidylprolyl isomerase</fullName>
    </submittedName>
</protein>
<dbReference type="Proteomes" id="UP000295163">
    <property type="component" value="Unassembled WGS sequence"/>
</dbReference>
<dbReference type="GeneID" id="64347617"/>
<keyword evidence="3" id="KW-0413">Isomerase</keyword>
<feature type="chain" id="PRO_5020659725" evidence="2">
    <location>
        <begin position="24"/>
        <end position="255"/>
    </location>
</feature>
<dbReference type="AlphaFoldDB" id="A0A4R5YE46"/>
<name>A0A4R5YE46_KOCRO</name>
<comment type="caution">
    <text evidence="3">The sequence shown here is derived from an EMBL/GenBank/DDBJ whole genome shotgun (WGS) entry which is preliminary data.</text>
</comment>
<evidence type="ECO:0000256" key="1">
    <source>
        <dbReference type="SAM" id="MobiDB-lite"/>
    </source>
</evidence>
<feature type="region of interest" description="Disordered" evidence="1">
    <location>
        <begin position="25"/>
        <end position="58"/>
    </location>
</feature>
<feature type="signal peptide" evidence="2">
    <location>
        <begin position="1"/>
        <end position="23"/>
    </location>
</feature>
<gene>
    <name evidence="3" type="ORF">E2R59_09340</name>
</gene>
<evidence type="ECO:0000256" key="2">
    <source>
        <dbReference type="SAM" id="SignalP"/>
    </source>
</evidence>
<proteinExistence type="predicted"/>
<feature type="compositionally biased region" description="Low complexity" evidence="1">
    <location>
        <begin position="203"/>
        <end position="218"/>
    </location>
</feature>
<evidence type="ECO:0000313" key="4">
    <source>
        <dbReference type="Proteomes" id="UP000295163"/>
    </source>
</evidence>
<evidence type="ECO:0000313" key="3">
    <source>
        <dbReference type="EMBL" id="TDL43014.1"/>
    </source>
</evidence>
<dbReference type="Pfam" id="PF13624">
    <property type="entry name" value="SurA_N_3"/>
    <property type="match status" value="1"/>
</dbReference>
<keyword evidence="2" id="KW-0732">Signal</keyword>
<organism evidence="3 4">
    <name type="scientific">Kocuria rosea</name>
    <name type="common">Deinococcus erythromyxa</name>
    <name type="synonym">Micrococcus rubens</name>
    <dbReference type="NCBI Taxonomy" id="1275"/>
    <lineage>
        <taxon>Bacteria</taxon>
        <taxon>Bacillati</taxon>
        <taxon>Actinomycetota</taxon>
        <taxon>Actinomycetes</taxon>
        <taxon>Micrococcales</taxon>
        <taxon>Micrococcaceae</taxon>
        <taxon>Kocuria</taxon>
    </lineage>
</organism>
<dbReference type="InterPro" id="IPR050245">
    <property type="entry name" value="PrsA_foldase"/>
</dbReference>
<feature type="region of interest" description="Disordered" evidence="1">
    <location>
        <begin position="198"/>
        <end position="255"/>
    </location>
</feature>
<dbReference type="PROSITE" id="PS51257">
    <property type="entry name" value="PROKAR_LIPOPROTEIN"/>
    <property type="match status" value="1"/>
</dbReference>
<feature type="compositionally biased region" description="Polar residues" evidence="1">
    <location>
        <begin position="29"/>
        <end position="45"/>
    </location>
</feature>
<sequence>MNKNKMTAMLALISSLSMVVACGAESDPAAQTSSGQEASQETGSSAAEAPSPDLNGVPEVVATVNGEDIGKDEFTRVYENQFQQATLQAQMSGQEPDQDALKKSAVESMVGTELLIQEAQQQEIEATEAQIGDALAAAAESNQVSEDEFLAALEEQGTDRDEVTAQLKQQVEVETVVEKEIGTFSATGEELQAAYDEAKAQHEQMPAESSEASEMPSYEEVKPQLKQQVVQEKEGTATQELVEELHADSDVEVKI</sequence>
<dbReference type="InterPro" id="IPR027304">
    <property type="entry name" value="Trigger_fact/SurA_dom_sf"/>
</dbReference>
<dbReference type="EMBL" id="SMZT01000003">
    <property type="protein sequence ID" value="TDL43014.1"/>
    <property type="molecule type" value="Genomic_DNA"/>
</dbReference>
<accession>A0A4R5YE46</accession>